<comment type="caution">
    <text evidence="2">The sequence shown here is derived from an EMBL/GenBank/DDBJ whole genome shotgun (WGS) entry which is preliminary data.</text>
</comment>
<feature type="transmembrane region" description="Helical" evidence="1">
    <location>
        <begin position="21"/>
        <end position="43"/>
    </location>
</feature>
<feature type="transmembrane region" description="Helical" evidence="1">
    <location>
        <begin position="104"/>
        <end position="124"/>
    </location>
</feature>
<feature type="transmembrane region" description="Helical" evidence="1">
    <location>
        <begin position="78"/>
        <end position="98"/>
    </location>
</feature>
<keyword evidence="1" id="KW-0472">Membrane</keyword>
<keyword evidence="1" id="KW-1133">Transmembrane helix</keyword>
<dbReference type="EMBL" id="AFQE01000135">
    <property type="protein sequence ID" value="EGQ74732.1"/>
    <property type="molecule type" value="Genomic_DNA"/>
</dbReference>
<sequence length="179" mass="20348">MQGNLLPLDYDLSLSKLLRRVAQILFILSLCLPAVNGAMGLLIWSTGLFFLWLPLGWPTFANVIFIVLYIRLNDEKEILPLLPCLMLTLMIPGSIFAIDGIFGWGYVVWVMSGMLLCADWLCSLMPHKQRLIVRLAIMVCLIWAVGLIGLGQYQQNSNDQDIFEDLYFSVFYNPLGIMR</sequence>
<gene>
    <name evidence="2" type="ORF">HMPREF9418_2676</name>
</gene>
<evidence type="ECO:0000313" key="3">
    <source>
        <dbReference type="Proteomes" id="UP000004982"/>
    </source>
</evidence>
<evidence type="ECO:0000256" key="1">
    <source>
        <dbReference type="SAM" id="Phobius"/>
    </source>
</evidence>
<feature type="transmembrane region" description="Helical" evidence="1">
    <location>
        <begin position="131"/>
        <end position="153"/>
    </location>
</feature>
<reference evidence="2 3" key="1">
    <citation type="submission" date="2011-05" db="EMBL/GenBank/DDBJ databases">
        <authorList>
            <person name="Muzny D."/>
            <person name="Qin X."/>
            <person name="Deng J."/>
            <person name="Jiang H."/>
            <person name="Liu Y."/>
            <person name="Qu J."/>
            <person name="Song X.-Z."/>
            <person name="Zhang L."/>
            <person name="Thornton R."/>
            <person name="Coyle M."/>
            <person name="Francisco L."/>
            <person name="Jackson L."/>
            <person name="Javaid M."/>
            <person name="Korchina V."/>
            <person name="Kovar C."/>
            <person name="Mata R."/>
            <person name="Mathew T."/>
            <person name="Ngo R."/>
            <person name="Nguyen L."/>
            <person name="Nguyen N."/>
            <person name="Okwuonu G."/>
            <person name="Ongeri F."/>
            <person name="Pham C."/>
            <person name="Simmons D."/>
            <person name="Wilczek-Boney K."/>
            <person name="Hale W."/>
            <person name="Jakkamsetti A."/>
            <person name="Pham P."/>
            <person name="Ruth R."/>
            <person name="San Lucas F."/>
            <person name="Warren J."/>
            <person name="Zhang J."/>
            <person name="Zhao Z."/>
            <person name="Zhou C."/>
            <person name="Zhu D."/>
            <person name="Lee S."/>
            <person name="Bess C."/>
            <person name="Blankenburg K."/>
            <person name="Forbes L."/>
            <person name="Fu Q."/>
            <person name="Gubbala S."/>
            <person name="Hirani K."/>
            <person name="Jayaseelan J.C."/>
            <person name="Lara F."/>
            <person name="Munidasa M."/>
            <person name="Palculict T."/>
            <person name="Patil S."/>
            <person name="Pu L.-L."/>
            <person name="Saada N."/>
            <person name="Tang L."/>
            <person name="Weissenberger G."/>
            <person name="Zhu Y."/>
            <person name="Hemphill L."/>
            <person name="Shang Y."/>
            <person name="Youmans B."/>
            <person name="Ayvaz T."/>
            <person name="Ross M."/>
            <person name="Santibanez J."/>
            <person name="Aqrawi P."/>
            <person name="Gross S."/>
            <person name="Joshi V."/>
            <person name="Fowler G."/>
            <person name="Nazareth L."/>
            <person name="Reid J."/>
            <person name="Worley K."/>
            <person name="Petrosino J."/>
            <person name="Highlander S."/>
            <person name="Gibbs R."/>
        </authorList>
    </citation>
    <scope>NUCLEOTIDE SEQUENCE [LARGE SCALE GENOMIC DNA]</scope>
    <source>
        <strain evidence="2 3">ATCC 33926</strain>
    </source>
</reference>
<feature type="transmembrane region" description="Helical" evidence="1">
    <location>
        <begin position="49"/>
        <end position="71"/>
    </location>
</feature>
<name>A0AA36UGH8_9NEIS</name>
<dbReference type="Proteomes" id="UP000004982">
    <property type="component" value="Unassembled WGS sequence"/>
</dbReference>
<dbReference type="AlphaFoldDB" id="A0AA36UGH8"/>
<protein>
    <submittedName>
        <fullName evidence="2">Uncharacterized protein</fullName>
    </submittedName>
</protein>
<proteinExistence type="predicted"/>
<accession>A0AA36UGH8</accession>
<organism evidence="2 3">
    <name type="scientific">Neisseria macacae ATCC 33926</name>
    <dbReference type="NCBI Taxonomy" id="997348"/>
    <lineage>
        <taxon>Bacteria</taxon>
        <taxon>Pseudomonadati</taxon>
        <taxon>Pseudomonadota</taxon>
        <taxon>Betaproteobacteria</taxon>
        <taxon>Neisseriales</taxon>
        <taxon>Neisseriaceae</taxon>
        <taxon>Neisseria</taxon>
    </lineage>
</organism>
<keyword evidence="1" id="KW-0812">Transmembrane</keyword>
<dbReference type="RefSeq" id="WP_003780040.1">
    <property type="nucleotide sequence ID" value="NZ_GL985625.1"/>
</dbReference>
<evidence type="ECO:0000313" key="2">
    <source>
        <dbReference type="EMBL" id="EGQ74732.1"/>
    </source>
</evidence>